<reference evidence="1 2" key="1">
    <citation type="submission" date="2017-06" db="EMBL/GenBank/DDBJ databases">
        <authorList>
            <consortium name="Pathogen Informatics"/>
        </authorList>
    </citation>
    <scope>NUCLEOTIDE SEQUENCE [LARGE SCALE GENOMIC DNA]</scope>
    <source>
        <strain evidence="1 2">NCTC13788</strain>
    </source>
</reference>
<dbReference type="InterPro" id="IPR009061">
    <property type="entry name" value="DNA-bd_dom_put_sf"/>
</dbReference>
<name>A0A239SYK2_9STRE</name>
<evidence type="ECO:0000313" key="1">
    <source>
        <dbReference type="EMBL" id="SNU90595.1"/>
    </source>
</evidence>
<dbReference type="KEGG" id="smen:SAMEA4412692_1923"/>
<dbReference type="Proteomes" id="UP000215185">
    <property type="component" value="Chromosome 1"/>
</dbReference>
<gene>
    <name evidence="1" type="ORF">SAMEA4412692_01923</name>
</gene>
<dbReference type="STRING" id="1123308.GCA_000380085_01463"/>
<sequence length="88" mass="10500">MHILSREAELEFLAKVDAHLEKRLELERQHNDGWDLIAHDDLKKKLGISATTLNRWVKRGLRPYQSPFDKSKKIYYRKSDVYNFLTVD</sequence>
<dbReference type="OrthoDB" id="2224083at2"/>
<keyword evidence="2" id="KW-1185">Reference proteome</keyword>
<dbReference type="RefSeq" id="WP_018374006.1">
    <property type="nucleotide sequence ID" value="NZ_CASUGH010000058.1"/>
</dbReference>
<evidence type="ECO:0000313" key="2">
    <source>
        <dbReference type="Proteomes" id="UP000215185"/>
    </source>
</evidence>
<dbReference type="EMBL" id="LT906439">
    <property type="protein sequence ID" value="SNU90595.1"/>
    <property type="molecule type" value="Genomic_DNA"/>
</dbReference>
<protein>
    <submittedName>
        <fullName evidence="1">Phage protein</fullName>
    </submittedName>
</protein>
<dbReference type="SUPFAM" id="SSF46955">
    <property type="entry name" value="Putative DNA-binding domain"/>
    <property type="match status" value="1"/>
</dbReference>
<organism evidence="1 2">
    <name type="scientific">Streptococcus merionis</name>
    <dbReference type="NCBI Taxonomy" id="400065"/>
    <lineage>
        <taxon>Bacteria</taxon>
        <taxon>Bacillati</taxon>
        <taxon>Bacillota</taxon>
        <taxon>Bacilli</taxon>
        <taxon>Lactobacillales</taxon>
        <taxon>Streptococcaceae</taxon>
        <taxon>Streptococcus</taxon>
    </lineage>
</organism>
<accession>A0A239SYK2</accession>
<dbReference type="AlphaFoldDB" id="A0A239SYK2"/>
<proteinExistence type="predicted"/>